<dbReference type="AlphaFoldDB" id="A0AAP5I3Q4"/>
<proteinExistence type="predicted"/>
<gene>
    <name evidence="1" type="ORF">G7B40_006355</name>
</gene>
<evidence type="ECO:0008006" key="3">
    <source>
        <dbReference type="Google" id="ProtNLM"/>
    </source>
</evidence>
<keyword evidence="2" id="KW-1185">Reference proteome</keyword>
<name>A0AAP5I3Q4_9CYAN</name>
<dbReference type="InterPro" id="IPR041601">
    <property type="entry name" value="FRP"/>
</dbReference>
<dbReference type="InterPro" id="IPR053747">
    <property type="entry name" value="Fluoresc_Recovery_Reg"/>
</dbReference>
<evidence type="ECO:0000313" key="1">
    <source>
        <dbReference type="EMBL" id="MDR9894194.1"/>
    </source>
</evidence>
<dbReference type="Proteomes" id="UP000667802">
    <property type="component" value="Unassembled WGS sequence"/>
</dbReference>
<organism evidence="1 2">
    <name type="scientific">Aetokthonos hydrillicola Thurmond2011</name>
    <dbReference type="NCBI Taxonomy" id="2712845"/>
    <lineage>
        <taxon>Bacteria</taxon>
        <taxon>Bacillati</taxon>
        <taxon>Cyanobacteriota</taxon>
        <taxon>Cyanophyceae</taxon>
        <taxon>Nostocales</taxon>
        <taxon>Hapalosiphonaceae</taxon>
        <taxon>Aetokthonos</taxon>
    </lineage>
</organism>
<reference evidence="2" key="1">
    <citation type="journal article" date="2021" name="Science">
        <title>Hunting the eagle killer: A cyanobacterial neurotoxin causes vacuolar myelinopathy.</title>
        <authorList>
            <person name="Breinlinger S."/>
            <person name="Phillips T.J."/>
            <person name="Haram B.N."/>
            <person name="Mares J."/>
            <person name="Martinez Yerena J.A."/>
            <person name="Hrouzek P."/>
            <person name="Sobotka R."/>
            <person name="Henderson W.M."/>
            <person name="Schmieder P."/>
            <person name="Williams S.M."/>
            <person name="Lauderdale J.D."/>
            <person name="Wilde H.D."/>
            <person name="Gerrin W."/>
            <person name="Kust A."/>
            <person name="Washington J.W."/>
            <person name="Wagner C."/>
            <person name="Geier B."/>
            <person name="Liebeke M."/>
            <person name="Enke H."/>
            <person name="Niedermeyer T.H.J."/>
            <person name="Wilde S.B."/>
        </authorList>
    </citation>
    <scope>NUCLEOTIDE SEQUENCE [LARGE SCALE GENOMIC DNA]</scope>
    <source>
        <strain evidence="2">Thurmond2011</strain>
    </source>
</reference>
<evidence type="ECO:0000313" key="2">
    <source>
        <dbReference type="Proteomes" id="UP000667802"/>
    </source>
</evidence>
<dbReference type="Gene3D" id="6.10.140.1840">
    <property type="match status" value="1"/>
</dbReference>
<sequence length="110" mass="12857">MTDVTNTEWSEIEKKVAQDAFEKAYERETHALIGEVRSQANAIKEIHDMWRLHDFLSARRHEMDGKYDYSYSVLIFVFAKLIQQGWLHIEELDGVSKDKLTKISALARTI</sequence>
<protein>
    <recommendedName>
        <fullName evidence="3">Fluorescence recovery protein</fullName>
    </recommendedName>
</protein>
<dbReference type="RefSeq" id="WP_208349070.1">
    <property type="nucleotide sequence ID" value="NZ_JAALHA020000002.1"/>
</dbReference>
<dbReference type="Pfam" id="PF18032">
    <property type="entry name" value="FRP"/>
    <property type="match status" value="1"/>
</dbReference>
<comment type="caution">
    <text evidence="1">The sequence shown here is derived from an EMBL/GenBank/DDBJ whole genome shotgun (WGS) entry which is preliminary data.</text>
</comment>
<dbReference type="GO" id="GO:0042651">
    <property type="term" value="C:thylakoid membrane"/>
    <property type="evidence" value="ECO:0007669"/>
    <property type="project" value="InterPro"/>
</dbReference>
<dbReference type="EMBL" id="JAALHA020000002">
    <property type="protein sequence ID" value="MDR9894194.1"/>
    <property type="molecule type" value="Genomic_DNA"/>
</dbReference>
<accession>A0AAP5I3Q4</accession>